<evidence type="ECO:0000256" key="4">
    <source>
        <dbReference type="ARBA" id="ARBA00022729"/>
    </source>
</evidence>
<evidence type="ECO:0000256" key="1">
    <source>
        <dbReference type="ARBA" id="ARBA00006249"/>
    </source>
</evidence>
<evidence type="ECO:0000256" key="2">
    <source>
        <dbReference type="ARBA" id="ARBA00022487"/>
    </source>
</evidence>
<dbReference type="AlphaFoldDB" id="A0A857JA09"/>
<dbReference type="Proteomes" id="UP000464787">
    <property type="component" value="Chromosome"/>
</dbReference>
<feature type="chain" id="PRO_5033051931" evidence="8">
    <location>
        <begin position="28"/>
        <end position="906"/>
    </location>
</feature>
<dbReference type="GO" id="GO:0052689">
    <property type="term" value="F:carboxylic ester hydrolase activity"/>
    <property type="evidence" value="ECO:0007669"/>
    <property type="project" value="UniProtKB-KW"/>
</dbReference>
<evidence type="ECO:0000256" key="8">
    <source>
        <dbReference type="SAM" id="SignalP"/>
    </source>
</evidence>
<evidence type="ECO:0000256" key="5">
    <source>
        <dbReference type="ARBA" id="ARBA00022801"/>
    </source>
</evidence>
<protein>
    <submittedName>
        <fullName evidence="9">Tannase/feruloyl esterase family alpha/beta hydrolase</fullName>
    </submittedName>
</protein>
<dbReference type="PANTHER" id="PTHR33938:SF15">
    <property type="entry name" value="FERULOYL ESTERASE B-RELATED"/>
    <property type="match status" value="1"/>
</dbReference>
<dbReference type="Pfam" id="PF07519">
    <property type="entry name" value="Tannase"/>
    <property type="match status" value="1"/>
</dbReference>
<gene>
    <name evidence="9" type="ORF">GT347_22855</name>
</gene>
<keyword evidence="6" id="KW-0106">Calcium</keyword>
<evidence type="ECO:0000256" key="3">
    <source>
        <dbReference type="ARBA" id="ARBA00022723"/>
    </source>
</evidence>
<dbReference type="RefSeq" id="WP_160554378.1">
    <property type="nucleotide sequence ID" value="NZ_CP047650.1"/>
</dbReference>
<dbReference type="PANTHER" id="PTHR33938">
    <property type="entry name" value="FERULOYL ESTERASE B-RELATED"/>
    <property type="match status" value="1"/>
</dbReference>
<reference evidence="9 10" key="1">
    <citation type="submission" date="2020-01" db="EMBL/GenBank/DDBJ databases">
        <title>Genome sequencing of strain KACC 21265.</title>
        <authorList>
            <person name="Heo J."/>
            <person name="Kim S.-J."/>
            <person name="Kim J.-S."/>
            <person name="Hong S.-B."/>
            <person name="Kwon S.-W."/>
        </authorList>
    </citation>
    <scope>NUCLEOTIDE SEQUENCE [LARGE SCALE GENOMIC DNA]</scope>
    <source>
        <strain evidence="9 10">KACC 21265</strain>
    </source>
</reference>
<evidence type="ECO:0000313" key="9">
    <source>
        <dbReference type="EMBL" id="QHJ00568.1"/>
    </source>
</evidence>
<sequence length="906" mass="91808">MKHTVQDLAVAAWPRALLFGASALVVAALSACGGGGNSAVTADGATGGGGSGGGGGGGVTQPTPVVQLACGDLVGRSIAASLIGVPTNGATVTTATAVAATDTGNALGSYCKVRGSIQPVDTSAPAINFALNLPASWNGKAIHYGGGGFNGTLIDGSEQVRFGPADKRAPLALGYATFGDDGGHQSGSITDGSFATNDEAVANYGGLSLKKTHDVAMALIQAFYGNAPRLAYFLGTSTGGRDALNHIQRWPNDYIGVIANEPALNYTGTRLSNVAVGRALYSNAGAGWLNLTKTLLVQKTVLAACDKLDGVADGIVSNVESCRQLNTQVLANLRCAGGTDTGNSCLSDAQIATVLAIESPLNFTGYTLANGVTRAGGYNLLEGALVAGPFTTRDLGTRAVPGNPATSADANMYVTGDQWTKFFVTRQALFDTLAFDPLSPGAYTQRVMDVSALEDATNPDLRPFLNRGGRLILLHGLADEVISNNSTIDYYQRVVSTVGADVAAKGVRFYTVPGMGHGTGVFIPAWDSLAALENWVEAGLAPATGIVADSVAGTYGRTRPLCQYPAWPKYKGSGSADAAVNYSCVAEAGDPLACANLPSATTAYKGGNVFGEELTFSLNPSTLAYTLTIDASLQRSAGSQRSGNLLPLGNCTYASGENGATFTLGTGGVVQGGVAAPTGSSFLPLLAFASTFDNVANPAVFNTIANIYNAVGVQYGAGGTSTSYAASARLRNAGTFQTCQDTGTGQFVVYDAACTQTTKGYISYNSARGAFDLRATAAGGSAVTTGGTLSGSVVAGKVGANYVPLVLWRESGTSYGMRLYAPQQTLASGTADGSYATLLSSGSASTATLSGADYTSGSTASTLAYDSPVLGVVQAGGGRPGWLLYTAGVTGFIPAAGGTFETGVRD</sequence>
<evidence type="ECO:0000256" key="6">
    <source>
        <dbReference type="ARBA" id="ARBA00022837"/>
    </source>
</evidence>
<dbReference type="PROSITE" id="PS51257">
    <property type="entry name" value="PROKAR_LIPOPROTEIN"/>
    <property type="match status" value="1"/>
</dbReference>
<dbReference type="EMBL" id="CP047650">
    <property type="protein sequence ID" value="QHJ00568.1"/>
    <property type="molecule type" value="Genomic_DNA"/>
</dbReference>
<dbReference type="SUPFAM" id="SSF53474">
    <property type="entry name" value="alpha/beta-Hydrolases"/>
    <property type="match status" value="1"/>
</dbReference>
<dbReference type="InterPro" id="IPR029058">
    <property type="entry name" value="AB_hydrolase_fold"/>
</dbReference>
<organism evidence="9 10">
    <name type="scientific">Xylophilus rhododendri</name>
    <dbReference type="NCBI Taxonomy" id="2697032"/>
    <lineage>
        <taxon>Bacteria</taxon>
        <taxon>Pseudomonadati</taxon>
        <taxon>Pseudomonadota</taxon>
        <taxon>Betaproteobacteria</taxon>
        <taxon>Burkholderiales</taxon>
        <taxon>Xylophilus</taxon>
    </lineage>
</organism>
<comment type="similarity">
    <text evidence="1">Belongs to the tannase family.</text>
</comment>
<keyword evidence="7" id="KW-1015">Disulfide bond</keyword>
<keyword evidence="2" id="KW-0719">Serine esterase</keyword>
<evidence type="ECO:0000256" key="7">
    <source>
        <dbReference type="ARBA" id="ARBA00023157"/>
    </source>
</evidence>
<feature type="signal peptide" evidence="8">
    <location>
        <begin position="1"/>
        <end position="27"/>
    </location>
</feature>
<name>A0A857JA09_9BURK</name>
<keyword evidence="4 8" id="KW-0732">Signal</keyword>
<keyword evidence="3" id="KW-0479">Metal-binding</keyword>
<accession>A0A857JA09</accession>
<dbReference type="InterPro" id="IPR011118">
    <property type="entry name" value="Tannase/feruloyl_esterase"/>
</dbReference>
<dbReference type="KEGG" id="xyk:GT347_22855"/>
<evidence type="ECO:0000313" key="10">
    <source>
        <dbReference type="Proteomes" id="UP000464787"/>
    </source>
</evidence>
<proteinExistence type="inferred from homology"/>
<dbReference type="GO" id="GO:0046872">
    <property type="term" value="F:metal ion binding"/>
    <property type="evidence" value="ECO:0007669"/>
    <property type="project" value="UniProtKB-KW"/>
</dbReference>
<keyword evidence="10" id="KW-1185">Reference proteome</keyword>
<keyword evidence="5 9" id="KW-0378">Hydrolase</keyword>